<sequence>MNRIEQVAPPAPAQQPQPRLPRALADVRRRAAHALFQPRATPTRTRRGTTGLAVAIAVLAVPMLPNPALGAASTGADPVKPSAPQARHHLNHDRVEPEPGTMTVQEWAASGWTLTVPDHPADMGLLGHILATRHHGHYVPWLAEPALVAHANAGPGVPATATGVPANGRRPVIDAFRVSHTSPRAEELYTPESQAAAGLTSAPAARSRTLPNPLVPAARPANTKQMLVAGRQSADIPDIPGGVAARSSAPQSHQASAAADPSASPCLREASVAGNDRQMVAHLHPATDAMDVVVTHRRTPCTAMVDYLSQARA</sequence>
<name>A0ABS5KK21_9ACTN</name>
<feature type="region of interest" description="Disordered" evidence="1">
    <location>
        <begin position="241"/>
        <end position="264"/>
    </location>
</feature>
<organism evidence="2 3">
    <name type="scientific">Catenulispora pinistramenti</name>
    <dbReference type="NCBI Taxonomy" id="2705254"/>
    <lineage>
        <taxon>Bacteria</taxon>
        <taxon>Bacillati</taxon>
        <taxon>Actinomycetota</taxon>
        <taxon>Actinomycetes</taxon>
        <taxon>Catenulisporales</taxon>
        <taxon>Catenulisporaceae</taxon>
        <taxon>Catenulispora</taxon>
    </lineage>
</organism>
<dbReference type="Proteomes" id="UP000730482">
    <property type="component" value="Unassembled WGS sequence"/>
</dbReference>
<gene>
    <name evidence="2" type="ORF">KGQ19_06495</name>
</gene>
<protein>
    <submittedName>
        <fullName evidence="2">Uncharacterized protein</fullName>
    </submittedName>
</protein>
<dbReference type="RefSeq" id="WP_212008157.1">
    <property type="nucleotide sequence ID" value="NZ_JAAFYZ010000014.1"/>
</dbReference>
<comment type="caution">
    <text evidence="2">The sequence shown here is derived from an EMBL/GenBank/DDBJ whole genome shotgun (WGS) entry which is preliminary data.</text>
</comment>
<keyword evidence="3" id="KW-1185">Reference proteome</keyword>
<feature type="compositionally biased region" description="Pro residues" evidence="1">
    <location>
        <begin position="9"/>
        <end position="19"/>
    </location>
</feature>
<proteinExistence type="predicted"/>
<evidence type="ECO:0000313" key="3">
    <source>
        <dbReference type="Proteomes" id="UP000730482"/>
    </source>
</evidence>
<feature type="region of interest" description="Disordered" evidence="1">
    <location>
        <begin position="182"/>
        <end position="217"/>
    </location>
</feature>
<reference evidence="2 3" key="1">
    <citation type="submission" date="2020-02" db="EMBL/GenBank/DDBJ databases">
        <title>Acidophilic actinobacteria isolated from forest soil.</title>
        <authorList>
            <person name="Golinska P."/>
        </authorList>
    </citation>
    <scope>NUCLEOTIDE SEQUENCE [LARGE SCALE GENOMIC DNA]</scope>
    <source>
        <strain evidence="2 3">NL8</strain>
    </source>
</reference>
<dbReference type="EMBL" id="JAAFYZ010000014">
    <property type="protein sequence ID" value="MBS2546510.1"/>
    <property type="molecule type" value="Genomic_DNA"/>
</dbReference>
<accession>A0ABS5KK21</accession>
<feature type="compositionally biased region" description="Low complexity" evidence="1">
    <location>
        <begin position="244"/>
        <end position="264"/>
    </location>
</feature>
<evidence type="ECO:0000313" key="2">
    <source>
        <dbReference type="EMBL" id="MBS2546510.1"/>
    </source>
</evidence>
<evidence type="ECO:0000256" key="1">
    <source>
        <dbReference type="SAM" id="MobiDB-lite"/>
    </source>
</evidence>
<feature type="region of interest" description="Disordered" evidence="1">
    <location>
        <begin position="1"/>
        <end position="20"/>
    </location>
</feature>